<comment type="caution">
    <text evidence="3">The sequence shown here is derived from an EMBL/GenBank/DDBJ whole genome shotgun (WGS) entry which is preliminary data.</text>
</comment>
<dbReference type="InterPro" id="IPR011333">
    <property type="entry name" value="SKP1/BTB/POZ_sf"/>
</dbReference>
<sequence>MDRLERKRGFSQVSQASRNAQSIRHTQVPKTASSTNMPSPGFCSPPWAEGPDKENCSPIGQVNEDLITCTNTLQPNFHYPLGLTPFPPDRLQRIATRSNPLQALTEMPSNVTPAANNTPLPVGQDPFVPSLSLDYSSRVDHNVLAYISTESSFTIHEDQLMMEDIMATPGPPTPSELNIQNLSLLDLPKRPLPEVSLRPVVKQNRTSVHETPTSDWEGALPNISPNDIIIVFAKGKQALKVDKYPLCTASRYFSSIINGPFPPNQTLVLRLRNDFPHAITTMLEFVATGTYTFSLTMKAEHPHITLLDLHAHMYIIGTKYDIPDLVSYAMTQYLMVAQMCLSMPTEHKPSQTSAATIEAAHIVVGQFVDSLALVWRGTCGSSDELRMGVLELIKGDVNRLSRFPGFVSLMRGFDELRDDVLESLREDGFEVWSRGAWRGGVKFA</sequence>
<feature type="domain" description="BTB" evidence="2">
    <location>
        <begin position="226"/>
        <end position="295"/>
    </location>
</feature>
<accession>A0A8K0RED6</accession>
<keyword evidence="4" id="KW-1185">Reference proteome</keyword>
<evidence type="ECO:0000259" key="2">
    <source>
        <dbReference type="PROSITE" id="PS50097"/>
    </source>
</evidence>
<feature type="compositionally biased region" description="Polar residues" evidence="1">
    <location>
        <begin position="11"/>
        <end position="38"/>
    </location>
</feature>
<dbReference type="InterPro" id="IPR000210">
    <property type="entry name" value="BTB/POZ_dom"/>
</dbReference>
<name>A0A8K0RED6_9PLEO</name>
<dbReference type="OrthoDB" id="6359816at2759"/>
<dbReference type="CDD" id="cd18186">
    <property type="entry name" value="BTB_POZ_ZBTB_KLHL-like"/>
    <property type="match status" value="1"/>
</dbReference>
<protein>
    <recommendedName>
        <fullName evidence="2">BTB domain-containing protein</fullName>
    </recommendedName>
</protein>
<dbReference type="Gene3D" id="3.30.710.10">
    <property type="entry name" value="Potassium Channel Kv1.1, Chain A"/>
    <property type="match status" value="1"/>
</dbReference>
<dbReference type="SUPFAM" id="SSF54695">
    <property type="entry name" value="POZ domain"/>
    <property type="match status" value="1"/>
</dbReference>
<feature type="region of interest" description="Disordered" evidence="1">
    <location>
        <begin position="1"/>
        <end position="50"/>
    </location>
</feature>
<gene>
    <name evidence="3" type="ORF">FB567DRAFT_577350</name>
</gene>
<dbReference type="AlphaFoldDB" id="A0A8K0RED6"/>
<reference evidence="3" key="1">
    <citation type="journal article" date="2021" name="Nat. Commun.">
        <title>Genetic determinants of endophytism in the Arabidopsis root mycobiome.</title>
        <authorList>
            <person name="Mesny F."/>
            <person name="Miyauchi S."/>
            <person name="Thiergart T."/>
            <person name="Pickel B."/>
            <person name="Atanasova L."/>
            <person name="Karlsson M."/>
            <person name="Huettel B."/>
            <person name="Barry K.W."/>
            <person name="Haridas S."/>
            <person name="Chen C."/>
            <person name="Bauer D."/>
            <person name="Andreopoulos W."/>
            <person name="Pangilinan J."/>
            <person name="LaButti K."/>
            <person name="Riley R."/>
            <person name="Lipzen A."/>
            <person name="Clum A."/>
            <person name="Drula E."/>
            <person name="Henrissat B."/>
            <person name="Kohler A."/>
            <person name="Grigoriev I.V."/>
            <person name="Martin F.M."/>
            <person name="Hacquard S."/>
        </authorList>
    </citation>
    <scope>NUCLEOTIDE SEQUENCE</scope>
    <source>
        <strain evidence="3">MPI-SDFR-AT-0120</strain>
    </source>
</reference>
<evidence type="ECO:0000313" key="4">
    <source>
        <dbReference type="Proteomes" id="UP000813461"/>
    </source>
</evidence>
<organism evidence="3 4">
    <name type="scientific">Paraphoma chrysanthemicola</name>
    <dbReference type="NCBI Taxonomy" id="798071"/>
    <lineage>
        <taxon>Eukaryota</taxon>
        <taxon>Fungi</taxon>
        <taxon>Dikarya</taxon>
        <taxon>Ascomycota</taxon>
        <taxon>Pezizomycotina</taxon>
        <taxon>Dothideomycetes</taxon>
        <taxon>Pleosporomycetidae</taxon>
        <taxon>Pleosporales</taxon>
        <taxon>Pleosporineae</taxon>
        <taxon>Phaeosphaeriaceae</taxon>
        <taxon>Paraphoma</taxon>
    </lineage>
</organism>
<evidence type="ECO:0000256" key="1">
    <source>
        <dbReference type="SAM" id="MobiDB-lite"/>
    </source>
</evidence>
<dbReference type="PANTHER" id="PTHR47843">
    <property type="entry name" value="BTB DOMAIN-CONTAINING PROTEIN-RELATED"/>
    <property type="match status" value="1"/>
</dbReference>
<dbReference type="PROSITE" id="PS50097">
    <property type="entry name" value="BTB"/>
    <property type="match status" value="1"/>
</dbReference>
<proteinExistence type="predicted"/>
<evidence type="ECO:0000313" key="3">
    <source>
        <dbReference type="EMBL" id="KAH7091479.1"/>
    </source>
</evidence>
<dbReference type="EMBL" id="JAGMVJ010000004">
    <property type="protein sequence ID" value="KAH7091479.1"/>
    <property type="molecule type" value="Genomic_DNA"/>
</dbReference>
<dbReference type="Proteomes" id="UP000813461">
    <property type="component" value="Unassembled WGS sequence"/>
</dbReference>